<gene>
    <name evidence="1" type="ORF">GS597_07835</name>
</gene>
<protein>
    <submittedName>
        <fullName evidence="1">DUF393 domain-containing protein</fullName>
    </submittedName>
</protein>
<evidence type="ECO:0000313" key="2">
    <source>
        <dbReference type="Proteomes" id="UP000607397"/>
    </source>
</evidence>
<dbReference type="InterPro" id="IPR007263">
    <property type="entry name" value="DCC1-like"/>
</dbReference>
<name>A0A8K1ZYG3_9CYAN</name>
<organism evidence="1 2">
    <name type="scientific">Petrachloros mirabilis ULC683</name>
    <dbReference type="NCBI Taxonomy" id="2781853"/>
    <lineage>
        <taxon>Bacteria</taxon>
        <taxon>Bacillati</taxon>
        <taxon>Cyanobacteriota</taxon>
        <taxon>Cyanophyceae</taxon>
        <taxon>Synechococcales</taxon>
        <taxon>Petrachlorosaceae</taxon>
        <taxon>Petrachloros</taxon>
        <taxon>Petrachloros mirabilis</taxon>
    </lineage>
</organism>
<dbReference type="EMBL" id="WVIC01000012">
    <property type="protein sequence ID" value="NCJ06421.1"/>
    <property type="molecule type" value="Genomic_DNA"/>
</dbReference>
<reference evidence="1" key="1">
    <citation type="submission" date="2019-12" db="EMBL/GenBank/DDBJ databases">
        <title>High-Quality draft genome sequences of three cyanobacteria isolated from the limestone walls of the Old Cathedral of Coimbra.</title>
        <authorList>
            <person name="Tiago I."/>
            <person name="Soares F."/>
            <person name="Portugal A."/>
        </authorList>
    </citation>
    <scope>NUCLEOTIDE SEQUENCE [LARGE SCALE GENOMIC DNA]</scope>
    <source>
        <strain evidence="1">C</strain>
    </source>
</reference>
<dbReference type="GO" id="GO:0015035">
    <property type="term" value="F:protein-disulfide reductase activity"/>
    <property type="evidence" value="ECO:0007669"/>
    <property type="project" value="InterPro"/>
</dbReference>
<dbReference type="RefSeq" id="WP_161824898.1">
    <property type="nucleotide sequence ID" value="NZ_WVIC01000012.1"/>
</dbReference>
<comment type="caution">
    <text evidence="1">The sequence shown here is derived from an EMBL/GenBank/DDBJ whole genome shotgun (WGS) entry which is preliminary data.</text>
</comment>
<accession>A0A8K1ZYG3</accession>
<dbReference type="Pfam" id="PF04134">
    <property type="entry name" value="DCC1-like"/>
    <property type="match status" value="1"/>
</dbReference>
<dbReference type="Proteomes" id="UP000607397">
    <property type="component" value="Unassembled WGS sequence"/>
</dbReference>
<keyword evidence="2" id="KW-1185">Reference proteome</keyword>
<dbReference type="PANTHER" id="PTHR33639:SF2">
    <property type="entry name" value="DUF393 DOMAIN-CONTAINING PROTEIN"/>
    <property type="match status" value="1"/>
</dbReference>
<proteinExistence type="predicted"/>
<dbReference type="PANTHER" id="PTHR33639">
    <property type="entry name" value="THIOL-DISULFIDE OXIDOREDUCTASE DCC"/>
    <property type="match status" value="1"/>
</dbReference>
<dbReference type="AlphaFoldDB" id="A0A8K1ZYG3"/>
<evidence type="ECO:0000313" key="1">
    <source>
        <dbReference type="EMBL" id="NCJ06421.1"/>
    </source>
</evidence>
<sequence length="140" mass="15994">MSAPYRVIFDGRCNLCTTLVQALERLDQGQRFHYIPMQDEVALQQWHITPEDCEQGMILIQVADPQQRWQGSEAAEEIARLLPGGAAVIQTYRALPGLKGWGDRTYEQVRDNRYAWFGQRSETYASDYPHPSEDVCSSCP</sequence>
<dbReference type="InterPro" id="IPR052927">
    <property type="entry name" value="DCC_oxidoreductase"/>
</dbReference>